<evidence type="ECO:0000256" key="5">
    <source>
        <dbReference type="ARBA" id="ARBA00023049"/>
    </source>
</evidence>
<evidence type="ECO:0000256" key="1">
    <source>
        <dbReference type="ARBA" id="ARBA00022670"/>
    </source>
</evidence>
<feature type="domain" description="JAB" evidence="7">
    <location>
        <begin position="581"/>
        <end position="687"/>
    </location>
</feature>
<dbReference type="SUPFAM" id="SSF69572">
    <property type="entry name" value="Activating enzymes of the ubiquitin-like proteins"/>
    <property type="match status" value="1"/>
</dbReference>
<dbReference type="Gene3D" id="3.40.140.10">
    <property type="entry name" value="Cytidine Deaminase, domain 2"/>
    <property type="match status" value="1"/>
</dbReference>
<dbReference type="Gene3D" id="3.40.50.720">
    <property type="entry name" value="NAD(P)-binding Rossmann-like Domain"/>
    <property type="match status" value="1"/>
</dbReference>
<keyword evidence="9" id="KW-1185">Reference proteome</keyword>
<evidence type="ECO:0000256" key="4">
    <source>
        <dbReference type="ARBA" id="ARBA00022833"/>
    </source>
</evidence>
<evidence type="ECO:0000313" key="8">
    <source>
        <dbReference type="EMBL" id="RKT37976.1"/>
    </source>
</evidence>
<dbReference type="InterPro" id="IPR028090">
    <property type="entry name" value="JAB_dom_prok"/>
</dbReference>
<dbReference type="InterPro" id="IPR032865">
    <property type="entry name" value="Prok-E2_A"/>
</dbReference>
<keyword evidence="2" id="KW-0479">Metal-binding</keyword>
<evidence type="ECO:0000259" key="7">
    <source>
        <dbReference type="Pfam" id="PF14464"/>
    </source>
</evidence>
<keyword evidence="3" id="KW-0378">Hydrolase</keyword>
<organism evidence="8 9">
    <name type="scientific">Thiocapsa rosea</name>
    <dbReference type="NCBI Taxonomy" id="69360"/>
    <lineage>
        <taxon>Bacteria</taxon>
        <taxon>Pseudomonadati</taxon>
        <taxon>Pseudomonadota</taxon>
        <taxon>Gammaproteobacteria</taxon>
        <taxon>Chromatiales</taxon>
        <taxon>Chromatiaceae</taxon>
        <taxon>Thiocapsa</taxon>
    </lineage>
</organism>
<comment type="caution">
    <text evidence="8">The sequence shown here is derived from an EMBL/GenBank/DDBJ whole genome shotgun (WGS) entry which is preliminary data.</text>
</comment>
<dbReference type="SUPFAM" id="SSF102712">
    <property type="entry name" value="JAB1/MPN domain"/>
    <property type="match status" value="1"/>
</dbReference>
<dbReference type="GO" id="GO:0008641">
    <property type="term" value="F:ubiquitin-like modifier activating enzyme activity"/>
    <property type="evidence" value="ECO:0007669"/>
    <property type="project" value="InterPro"/>
</dbReference>
<reference evidence="8 9" key="1">
    <citation type="submission" date="2018-10" db="EMBL/GenBank/DDBJ databases">
        <title>Genomic Encyclopedia of Archaeal and Bacterial Type Strains, Phase II (KMG-II): from individual species to whole genera.</title>
        <authorList>
            <person name="Goeker M."/>
        </authorList>
    </citation>
    <scope>NUCLEOTIDE SEQUENCE [LARGE SCALE GENOMIC DNA]</scope>
    <source>
        <strain evidence="8 9">DSM 235</strain>
    </source>
</reference>
<dbReference type="EMBL" id="RBXL01000002">
    <property type="protein sequence ID" value="RKT37976.1"/>
    <property type="molecule type" value="Genomic_DNA"/>
</dbReference>
<dbReference type="Pfam" id="PF00899">
    <property type="entry name" value="ThiF"/>
    <property type="match status" value="1"/>
</dbReference>
<name>A0A495UL15_9GAMM</name>
<evidence type="ECO:0000256" key="3">
    <source>
        <dbReference type="ARBA" id="ARBA00022801"/>
    </source>
</evidence>
<dbReference type="Pfam" id="PF14457">
    <property type="entry name" value="Prok-E2_A"/>
    <property type="match status" value="1"/>
</dbReference>
<dbReference type="AlphaFoldDB" id="A0A495UL15"/>
<dbReference type="InterPro" id="IPR000594">
    <property type="entry name" value="ThiF_NAD_FAD-bd"/>
</dbReference>
<sequence>MASRWLEKGCSPTGVLSLEPVRLSFGRDFPVRAPRISLRADFNRAHPHINPGSPTEPPVPCLVDGSLSEYMHVAGFVGIVNQISVWLDNAASGTLIDPAQGWEPIRRDEVPHAIAANADCFRSWVDGRERFCFVRCEYVLVPSKGGNSIYATLHSQPTSAGVAEFSKYFAHRMVNAGYIRGQTLALIVLPGKRPDGGLVKADKYHPETASVLADLPARASDYGSAKALKDGLDLLRSRMRVNARLKYQIVLPVILLAVRPINIIRTASPIELIPYVAQGTVQDFISDSDSLPLSAASHVQSLSPQLLRRLSGVSESFSPAPWILLGAGSLGSHIGIAMARMGDGPSTVIDKDYLSPHNAARHALIPGDVDVPVMNPKAMAMQGALACLAQKPKALIEDAIELFADTRSLRSALPKGAWGLVNTTASLAAREAILAAPGNFDLPVLEAGLYGRGAAGTLAVESADGNPNIGDIEGDLYELARLNETLKIAVFPDRPAHEGVDIGQGCNSVTMTMTDAQVSQFASTMVQVIADLRQTGLPRAGGRLWIGLREGIQVSWQEHVIDPCKVVEAEGSPWSIRIAATVAQAISDQATDHPNVETGGILMGRISEAARCFFVTGTIPAPADSVQSPGQFVLGTAGVTQAIQNYTESAGGSLYCLGTWHSHLTPSGPSMIDRQTAAILGWARIAPSVMLIRSPSAFRAIVTERH</sequence>
<dbReference type="Pfam" id="PF14464">
    <property type="entry name" value="Prok-JAB"/>
    <property type="match status" value="1"/>
</dbReference>
<dbReference type="GO" id="GO:0008237">
    <property type="term" value="F:metallopeptidase activity"/>
    <property type="evidence" value="ECO:0007669"/>
    <property type="project" value="UniProtKB-KW"/>
</dbReference>
<gene>
    <name evidence="8" type="ORF">BDD21_5490</name>
</gene>
<keyword evidence="5" id="KW-0482">Metalloprotease</keyword>
<protein>
    <submittedName>
        <fullName evidence="8">ThiF family protein</fullName>
    </submittedName>
</protein>
<keyword evidence="4" id="KW-0862">Zinc</keyword>
<accession>A0A495UL15</accession>
<proteinExistence type="predicted"/>
<dbReference type="Proteomes" id="UP000274556">
    <property type="component" value="Unassembled WGS sequence"/>
</dbReference>
<evidence type="ECO:0000259" key="6">
    <source>
        <dbReference type="Pfam" id="PF00899"/>
    </source>
</evidence>
<dbReference type="GO" id="GO:0006508">
    <property type="term" value="P:proteolysis"/>
    <property type="evidence" value="ECO:0007669"/>
    <property type="project" value="UniProtKB-KW"/>
</dbReference>
<dbReference type="GO" id="GO:0046872">
    <property type="term" value="F:metal ion binding"/>
    <property type="evidence" value="ECO:0007669"/>
    <property type="project" value="UniProtKB-KW"/>
</dbReference>
<keyword evidence="1" id="KW-0645">Protease</keyword>
<dbReference type="InterPro" id="IPR035985">
    <property type="entry name" value="Ubiquitin-activating_enz"/>
</dbReference>
<evidence type="ECO:0000256" key="2">
    <source>
        <dbReference type="ARBA" id="ARBA00022723"/>
    </source>
</evidence>
<feature type="domain" description="THIF-type NAD/FAD binding fold" evidence="6">
    <location>
        <begin position="322"/>
        <end position="451"/>
    </location>
</feature>
<evidence type="ECO:0000313" key="9">
    <source>
        <dbReference type="Proteomes" id="UP000274556"/>
    </source>
</evidence>